<evidence type="ECO:0000256" key="3">
    <source>
        <dbReference type="ARBA" id="ARBA00022989"/>
    </source>
</evidence>
<evidence type="ECO:0000313" key="10">
    <source>
        <dbReference type="Proteomes" id="UP000807342"/>
    </source>
</evidence>
<dbReference type="Gene3D" id="1.20.1280.290">
    <property type="match status" value="2"/>
</dbReference>
<feature type="transmembrane region" description="Helical" evidence="8">
    <location>
        <begin position="460"/>
        <end position="481"/>
    </location>
</feature>
<comment type="caution">
    <text evidence="9">The sequence shown here is derived from an EMBL/GenBank/DDBJ whole genome shotgun (WGS) entry which is preliminary data.</text>
</comment>
<dbReference type="EMBL" id="MU151053">
    <property type="protein sequence ID" value="KAF9454569.1"/>
    <property type="molecule type" value="Genomic_DNA"/>
</dbReference>
<gene>
    <name evidence="9" type="ORF">P691DRAFT_717044</name>
</gene>
<evidence type="ECO:0000256" key="6">
    <source>
        <dbReference type="ARBA" id="ARBA00050768"/>
    </source>
</evidence>
<comment type="similarity">
    <text evidence="5">Belongs to the laat-1 family.</text>
</comment>
<dbReference type="Proteomes" id="UP000807342">
    <property type="component" value="Unassembled WGS sequence"/>
</dbReference>
<keyword evidence="3 8" id="KW-1133">Transmembrane helix</keyword>
<feature type="region of interest" description="Disordered" evidence="7">
    <location>
        <begin position="144"/>
        <end position="187"/>
    </location>
</feature>
<evidence type="ECO:0000256" key="2">
    <source>
        <dbReference type="ARBA" id="ARBA00022692"/>
    </source>
</evidence>
<proteinExistence type="inferred from homology"/>
<evidence type="ECO:0000256" key="8">
    <source>
        <dbReference type="SAM" id="Phobius"/>
    </source>
</evidence>
<dbReference type="AlphaFoldDB" id="A0A9P6CAX8"/>
<keyword evidence="2 8" id="KW-0812">Transmembrane</keyword>
<feature type="transmembrane region" description="Helical" evidence="8">
    <location>
        <begin position="385"/>
        <end position="401"/>
    </location>
</feature>
<name>A0A9P6CAX8_9AGAR</name>
<feature type="region of interest" description="Disordered" evidence="7">
    <location>
        <begin position="514"/>
        <end position="536"/>
    </location>
</feature>
<dbReference type="PANTHER" id="PTHR16201">
    <property type="entry name" value="SEVEN TRANSMEMBRANE PROTEIN 1-RELATED"/>
    <property type="match status" value="1"/>
</dbReference>
<organism evidence="9 10">
    <name type="scientific">Macrolepiota fuliginosa MF-IS2</name>
    <dbReference type="NCBI Taxonomy" id="1400762"/>
    <lineage>
        <taxon>Eukaryota</taxon>
        <taxon>Fungi</taxon>
        <taxon>Dikarya</taxon>
        <taxon>Basidiomycota</taxon>
        <taxon>Agaricomycotina</taxon>
        <taxon>Agaricomycetes</taxon>
        <taxon>Agaricomycetidae</taxon>
        <taxon>Agaricales</taxon>
        <taxon>Agaricineae</taxon>
        <taxon>Agaricaceae</taxon>
        <taxon>Macrolepiota</taxon>
    </lineage>
</organism>
<evidence type="ECO:0000256" key="5">
    <source>
        <dbReference type="ARBA" id="ARBA00038039"/>
    </source>
</evidence>
<dbReference type="Pfam" id="PF04193">
    <property type="entry name" value="PQ-loop"/>
    <property type="match status" value="2"/>
</dbReference>
<dbReference type="SMART" id="SM00679">
    <property type="entry name" value="CTNS"/>
    <property type="match status" value="2"/>
</dbReference>
<dbReference type="GO" id="GO:0034488">
    <property type="term" value="P:basic amino acid transmembrane export from vacuole"/>
    <property type="evidence" value="ECO:0007669"/>
    <property type="project" value="TreeGrafter"/>
</dbReference>
<evidence type="ECO:0000256" key="7">
    <source>
        <dbReference type="SAM" id="MobiDB-lite"/>
    </source>
</evidence>
<feature type="transmembrane region" description="Helical" evidence="8">
    <location>
        <begin position="286"/>
        <end position="305"/>
    </location>
</feature>
<keyword evidence="4 8" id="KW-0472">Membrane</keyword>
<dbReference type="GO" id="GO:0015174">
    <property type="term" value="F:basic amino acid transmembrane transporter activity"/>
    <property type="evidence" value="ECO:0007669"/>
    <property type="project" value="TreeGrafter"/>
</dbReference>
<dbReference type="InterPro" id="IPR051415">
    <property type="entry name" value="LAAT-1"/>
</dbReference>
<feature type="transmembrane region" description="Helical" evidence="8">
    <location>
        <begin position="421"/>
        <end position="440"/>
    </location>
</feature>
<accession>A0A9P6CAX8</accession>
<evidence type="ECO:0000256" key="1">
    <source>
        <dbReference type="ARBA" id="ARBA00004141"/>
    </source>
</evidence>
<dbReference type="PANTHER" id="PTHR16201:SF34">
    <property type="entry name" value="LYSOSOMAL AMINO ACID TRANSPORTER 1"/>
    <property type="match status" value="1"/>
</dbReference>
<feature type="transmembrane region" description="Helical" evidence="8">
    <location>
        <begin position="69"/>
        <end position="88"/>
    </location>
</feature>
<sequence length="552" mass="60565">MPGFGLLSDLLGYTSIACWLGAQFPQVLENIRRQSCAGLALPFLANWFLGDFSNLIGCILTHQLPFQRWLATYFVCIDLVLVIQYLYYQRPTKPQPLTATTLYPHHSSSAVRRLSVDRNTTRYRTLSAVAANVAAAAALAAQQDGETARHGRHESDLIFRPDGSGSLTSHIPLAREHRRDEDGESDEEAVAALADSFHSEGGRDIGRKRVSWSIERHRIRAGSTSRLSAIASSVVSPSGVDLDGVRRGRSLGRDPEDIEDAVAAEALSPPLTFTNRRNSRAIKKSATMVFLGVWALFGVGTLVGTRRGLPVKNSSVGRVLSGDPTSNSSDIPIALTTTIPAARPSNTVNVVLEMPSALEDEDPLPVDPAPPPHEHQPTAPSMERVLGRIFAWLCTTLYLTSRLPQIWKNFVRKSVEGLSMYLFVFAFLGNVFYVASILFSPSMYLPPPQSTAFLKESIPYLLGSGGTLMFDVTIVTQSFIYKPKHKKRYATRSRNVEERAGLLAGDALARHHYPHHHHTFPHQPHMSSTDGGIVEDGVTRGRTAQIVRSVSG</sequence>
<keyword evidence="10" id="KW-1185">Reference proteome</keyword>
<reference evidence="9" key="1">
    <citation type="submission" date="2020-11" db="EMBL/GenBank/DDBJ databases">
        <authorList>
            <consortium name="DOE Joint Genome Institute"/>
            <person name="Ahrendt S."/>
            <person name="Riley R."/>
            <person name="Andreopoulos W."/>
            <person name="Labutti K."/>
            <person name="Pangilinan J."/>
            <person name="Ruiz-Duenas F.J."/>
            <person name="Barrasa J.M."/>
            <person name="Sanchez-Garcia M."/>
            <person name="Camarero S."/>
            <person name="Miyauchi S."/>
            <person name="Serrano A."/>
            <person name="Linde D."/>
            <person name="Babiker R."/>
            <person name="Drula E."/>
            <person name="Ayuso-Fernandez I."/>
            <person name="Pacheco R."/>
            <person name="Padilla G."/>
            <person name="Ferreira P."/>
            <person name="Barriuso J."/>
            <person name="Kellner H."/>
            <person name="Castanera R."/>
            <person name="Alfaro M."/>
            <person name="Ramirez L."/>
            <person name="Pisabarro A.G."/>
            <person name="Kuo A."/>
            <person name="Tritt A."/>
            <person name="Lipzen A."/>
            <person name="He G."/>
            <person name="Yan M."/>
            <person name="Ng V."/>
            <person name="Cullen D."/>
            <person name="Martin F."/>
            <person name="Rosso M.-N."/>
            <person name="Henrissat B."/>
            <person name="Hibbett D."/>
            <person name="Martinez A.T."/>
            <person name="Grigoriev I.V."/>
        </authorList>
    </citation>
    <scope>NUCLEOTIDE SEQUENCE</scope>
    <source>
        <strain evidence="9">MF-IS2</strain>
    </source>
</reference>
<dbReference type="OrthoDB" id="8048523at2759"/>
<dbReference type="GO" id="GO:0000329">
    <property type="term" value="C:fungal-type vacuole membrane"/>
    <property type="evidence" value="ECO:0007669"/>
    <property type="project" value="TreeGrafter"/>
</dbReference>
<feature type="region of interest" description="Disordered" evidence="7">
    <location>
        <begin position="359"/>
        <end position="379"/>
    </location>
</feature>
<evidence type="ECO:0000313" key="9">
    <source>
        <dbReference type="EMBL" id="KAF9454569.1"/>
    </source>
</evidence>
<dbReference type="InterPro" id="IPR006603">
    <property type="entry name" value="PQ-loop_rpt"/>
</dbReference>
<comment type="catalytic activity">
    <reaction evidence="6">
        <text>L-histidine(out) + L-arginine(in) = L-histidine(in) + L-arginine(out)</text>
        <dbReference type="Rhea" id="RHEA:71063"/>
        <dbReference type="ChEBI" id="CHEBI:32682"/>
        <dbReference type="ChEBI" id="CHEBI:57595"/>
    </reaction>
</comment>
<evidence type="ECO:0008006" key="11">
    <source>
        <dbReference type="Google" id="ProtNLM"/>
    </source>
</evidence>
<dbReference type="FunFam" id="1.20.1280.290:FF:000009">
    <property type="entry name" value="PQ loop repeat family protein"/>
    <property type="match status" value="1"/>
</dbReference>
<evidence type="ECO:0000256" key="4">
    <source>
        <dbReference type="ARBA" id="ARBA00023136"/>
    </source>
</evidence>
<feature type="compositionally biased region" description="Basic and acidic residues" evidence="7">
    <location>
        <begin position="146"/>
        <end position="159"/>
    </location>
</feature>
<protein>
    <recommendedName>
        <fullName evidence="11">PQ-loop-domain-containing protein</fullName>
    </recommendedName>
</protein>
<comment type="subcellular location">
    <subcellularLocation>
        <location evidence="1">Membrane</location>
        <topology evidence="1">Multi-pass membrane protein</topology>
    </subcellularLocation>
</comment>